<evidence type="ECO:0000313" key="6">
    <source>
        <dbReference type="EMBL" id="KAF2441751.1"/>
    </source>
</evidence>
<dbReference type="PROSITE" id="PS50048">
    <property type="entry name" value="ZN2_CY6_FUNGAL_2"/>
    <property type="match status" value="1"/>
</dbReference>
<dbReference type="GO" id="GO:0000981">
    <property type="term" value="F:DNA-binding transcription factor activity, RNA polymerase II-specific"/>
    <property type="evidence" value="ECO:0007669"/>
    <property type="project" value="InterPro"/>
</dbReference>
<evidence type="ECO:0000256" key="2">
    <source>
        <dbReference type="ARBA" id="ARBA00022723"/>
    </source>
</evidence>
<sequence length="731" mass="83188">MSEAVPQQRHVPPSRRRDKPILSCTLCRRRKLKCDRQQPCKTCVDRGLSLSCTYSRNVSTPPASSATTAGVNVHDRIDQLEKLVTTLMAGKTGGDPKRTSTFPSIASPLRPHLNDESVDVEAPKTPVHMTWSNEETQYNDSGHWMSILDSIAELKDELDQIGSEPQTYSLTGDDPGPELLLGINTHATRQDIIAGLPLKVEADLLLERYWNYVDVAPTIMHRPRFSREYDEFWCNPTKTPIMWIGMLYGIFAIAIRIQSLIEEHDKGITDPSQRTFSQARQDLYRQKVAQCLVLGNYTKCPPYTMETFLSYFVVEYLRTRDTQHGIWILVGMLVRTAFRMGFHREPTKITNNTLTPFEAEMRRRMWSMIVRLDLMSSGQVGLPRMIHPAMTDTLEPRNLIDEDLKEDMLELPPSRPDTEFTPMLYTIIRNRLLGVFARIVDLVSASEPPTYREVLELDEILRNTYENTPGALKGMNMKDFDPFADGAMSIVILTMTFLKALEILHRPFLFLAHGNTSYEYSRTACIDAALEILDIQHMLEVRSRNKSNWGAKSMWWTSSWRLSSLMSHDFLLATTLLILDLDRDLANPIPISQVPRARFKSGQPTRDEIILTLITAYEFWARLGPQSKEARRVAAAAKHVLGKAGISVFTPSPTVENTPRQIEFNLPPHQLLSDPSFFFDLQNSQDPLQPLSTDDVPMDFGEYGDQFDWTGFESAYSTAPFGETNMGQYFG</sequence>
<gene>
    <name evidence="6" type="ORF">P171DRAFT_434383</name>
</gene>
<dbReference type="GO" id="GO:0006351">
    <property type="term" value="P:DNA-templated transcription"/>
    <property type="evidence" value="ECO:0007669"/>
    <property type="project" value="InterPro"/>
</dbReference>
<feature type="domain" description="Zn(2)-C6 fungal-type" evidence="5">
    <location>
        <begin position="23"/>
        <end position="54"/>
    </location>
</feature>
<dbReference type="EMBL" id="MU001505">
    <property type="protein sequence ID" value="KAF2441751.1"/>
    <property type="molecule type" value="Genomic_DNA"/>
</dbReference>
<accession>A0A9P4PCU1</accession>
<comment type="subcellular location">
    <subcellularLocation>
        <location evidence="1">Nucleus</location>
    </subcellularLocation>
</comment>
<dbReference type="AlphaFoldDB" id="A0A9P4PCU1"/>
<keyword evidence="2" id="KW-0479">Metal-binding</keyword>
<reference evidence="6" key="1">
    <citation type="journal article" date="2020" name="Stud. Mycol.">
        <title>101 Dothideomycetes genomes: a test case for predicting lifestyles and emergence of pathogens.</title>
        <authorList>
            <person name="Haridas S."/>
            <person name="Albert R."/>
            <person name="Binder M."/>
            <person name="Bloem J."/>
            <person name="Labutti K."/>
            <person name="Salamov A."/>
            <person name="Andreopoulos B."/>
            <person name="Baker S."/>
            <person name="Barry K."/>
            <person name="Bills G."/>
            <person name="Bluhm B."/>
            <person name="Cannon C."/>
            <person name="Castanera R."/>
            <person name="Culley D."/>
            <person name="Daum C."/>
            <person name="Ezra D."/>
            <person name="Gonzalez J."/>
            <person name="Henrissat B."/>
            <person name="Kuo A."/>
            <person name="Liang C."/>
            <person name="Lipzen A."/>
            <person name="Lutzoni F."/>
            <person name="Magnuson J."/>
            <person name="Mondo S."/>
            <person name="Nolan M."/>
            <person name="Ohm R."/>
            <person name="Pangilinan J."/>
            <person name="Park H.-J."/>
            <person name="Ramirez L."/>
            <person name="Alfaro M."/>
            <person name="Sun H."/>
            <person name="Tritt A."/>
            <person name="Yoshinaga Y."/>
            <person name="Zwiers L.-H."/>
            <person name="Turgeon B."/>
            <person name="Goodwin S."/>
            <person name="Spatafora J."/>
            <person name="Crous P."/>
            <person name="Grigoriev I."/>
        </authorList>
    </citation>
    <scope>NUCLEOTIDE SEQUENCE</scope>
    <source>
        <strain evidence="6">CBS 690.94</strain>
    </source>
</reference>
<dbReference type="CDD" id="cd00067">
    <property type="entry name" value="GAL4"/>
    <property type="match status" value="1"/>
</dbReference>
<dbReference type="SMART" id="SM00906">
    <property type="entry name" value="Fungal_trans"/>
    <property type="match status" value="1"/>
</dbReference>
<dbReference type="PROSITE" id="PS00463">
    <property type="entry name" value="ZN2_CY6_FUNGAL_1"/>
    <property type="match status" value="1"/>
</dbReference>
<dbReference type="GO" id="GO:0005634">
    <property type="term" value="C:nucleus"/>
    <property type="evidence" value="ECO:0007669"/>
    <property type="project" value="UniProtKB-SubCell"/>
</dbReference>
<dbReference type="Pfam" id="PF04082">
    <property type="entry name" value="Fungal_trans"/>
    <property type="match status" value="1"/>
</dbReference>
<feature type="region of interest" description="Disordered" evidence="4">
    <location>
        <begin position="90"/>
        <end position="111"/>
    </location>
</feature>
<dbReference type="Pfam" id="PF00172">
    <property type="entry name" value="Zn_clus"/>
    <property type="match status" value="1"/>
</dbReference>
<comment type="caution">
    <text evidence="6">The sequence shown here is derived from an EMBL/GenBank/DDBJ whole genome shotgun (WGS) entry which is preliminary data.</text>
</comment>
<organism evidence="6 7">
    <name type="scientific">Karstenula rhodostoma CBS 690.94</name>
    <dbReference type="NCBI Taxonomy" id="1392251"/>
    <lineage>
        <taxon>Eukaryota</taxon>
        <taxon>Fungi</taxon>
        <taxon>Dikarya</taxon>
        <taxon>Ascomycota</taxon>
        <taxon>Pezizomycotina</taxon>
        <taxon>Dothideomycetes</taxon>
        <taxon>Pleosporomycetidae</taxon>
        <taxon>Pleosporales</taxon>
        <taxon>Massarineae</taxon>
        <taxon>Didymosphaeriaceae</taxon>
        <taxon>Karstenula</taxon>
    </lineage>
</organism>
<dbReference type="InterPro" id="IPR036864">
    <property type="entry name" value="Zn2-C6_fun-type_DNA-bd_sf"/>
</dbReference>
<dbReference type="PANTHER" id="PTHR31001:SF49">
    <property type="entry name" value="ZN(II)2CYS6 TRANSCRIPTION FACTOR (EUROFUNG)"/>
    <property type="match status" value="1"/>
</dbReference>
<name>A0A9P4PCU1_9PLEO</name>
<dbReference type="Gene3D" id="4.10.240.10">
    <property type="entry name" value="Zn(2)-C6 fungal-type DNA-binding domain"/>
    <property type="match status" value="1"/>
</dbReference>
<evidence type="ECO:0000256" key="3">
    <source>
        <dbReference type="ARBA" id="ARBA00023242"/>
    </source>
</evidence>
<dbReference type="InterPro" id="IPR001138">
    <property type="entry name" value="Zn2Cys6_DnaBD"/>
</dbReference>
<evidence type="ECO:0000313" key="7">
    <source>
        <dbReference type="Proteomes" id="UP000799764"/>
    </source>
</evidence>
<protein>
    <recommendedName>
        <fullName evidence="5">Zn(2)-C6 fungal-type domain-containing protein</fullName>
    </recommendedName>
</protein>
<dbReference type="InterPro" id="IPR050613">
    <property type="entry name" value="Sec_Metabolite_Reg"/>
</dbReference>
<dbReference type="GO" id="GO:0008270">
    <property type="term" value="F:zinc ion binding"/>
    <property type="evidence" value="ECO:0007669"/>
    <property type="project" value="InterPro"/>
</dbReference>
<dbReference type="GO" id="GO:0003677">
    <property type="term" value="F:DNA binding"/>
    <property type="evidence" value="ECO:0007669"/>
    <property type="project" value="InterPro"/>
</dbReference>
<evidence type="ECO:0000256" key="4">
    <source>
        <dbReference type="SAM" id="MobiDB-lite"/>
    </source>
</evidence>
<dbReference type="CDD" id="cd12148">
    <property type="entry name" value="fungal_TF_MHR"/>
    <property type="match status" value="1"/>
</dbReference>
<evidence type="ECO:0000256" key="1">
    <source>
        <dbReference type="ARBA" id="ARBA00004123"/>
    </source>
</evidence>
<dbReference type="SUPFAM" id="SSF57701">
    <property type="entry name" value="Zn2/Cys6 DNA-binding domain"/>
    <property type="match status" value="1"/>
</dbReference>
<dbReference type="OrthoDB" id="4934715at2759"/>
<dbReference type="Proteomes" id="UP000799764">
    <property type="component" value="Unassembled WGS sequence"/>
</dbReference>
<dbReference type="SMART" id="SM00066">
    <property type="entry name" value="GAL4"/>
    <property type="match status" value="1"/>
</dbReference>
<dbReference type="InterPro" id="IPR007219">
    <property type="entry name" value="XnlR_reg_dom"/>
</dbReference>
<evidence type="ECO:0000259" key="5">
    <source>
        <dbReference type="PROSITE" id="PS50048"/>
    </source>
</evidence>
<keyword evidence="3" id="KW-0539">Nucleus</keyword>
<proteinExistence type="predicted"/>
<dbReference type="PANTHER" id="PTHR31001">
    <property type="entry name" value="UNCHARACTERIZED TRANSCRIPTIONAL REGULATORY PROTEIN"/>
    <property type="match status" value="1"/>
</dbReference>
<keyword evidence="7" id="KW-1185">Reference proteome</keyword>